<evidence type="ECO:0000313" key="2">
    <source>
        <dbReference type="Proteomes" id="UP000075502"/>
    </source>
</evidence>
<proteinExistence type="predicted"/>
<accession>A0A150TUZ5</accession>
<protein>
    <submittedName>
        <fullName evidence="1">Uncharacterized protein</fullName>
    </submittedName>
</protein>
<dbReference type="Proteomes" id="UP000075502">
    <property type="component" value="Unassembled WGS sequence"/>
</dbReference>
<name>A0A150TUZ5_SORCE</name>
<dbReference type="PROSITE" id="PS51257">
    <property type="entry name" value="PROKAR_LIPOPROTEIN"/>
    <property type="match status" value="1"/>
</dbReference>
<reference evidence="1 2" key="1">
    <citation type="submission" date="2014-02" db="EMBL/GenBank/DDBJ databases">
        <title>The small core and large imbalanced accessory genome model reveals a collaborative survival strategy of Sorangium cellulosum strains in nature.</title>
        <authorList>
            <person name="Han K."/>
            <person name="Peng R."/>
            <person name="Blom J."/>
            <person name="Li Y.-Z."/>
        </authorList>
    </citation>
    <scope>NUCLEOTIDE SEQUENCE [LARGE SCALE GENOMIC DNA]</scope>
    <source>
        <strain evidence="1 2">So0007-03</strain>
    </source>
</reference>
<comment type="caution">
    <text evidence="1">The sequence shown here is derived from an EMBL/GenBank/DDBJ whole genome shotgun (WGS) entry which is preliminary data.</text>
</comment>
<sequence length="210" mass="22546">MRPLFLTITAAMAALAIGCVEGGSRESEPVGDELGEADQAFGEAGCGTISMTGLDPEDGISLSTLVAQDSPDWTYNPGTTCPYQYIVEYTNLPADDPNKALRIMPMLGGGVTFPAITNQADCERTHLQVGYYVWNTSSSSPTITTYEEDGLWSGSTCLRWPVQGALPAADGKFKIRAAVRVLFCAFSDGCTATQRTNLKVGVDPQWFQQL</sequence>
<dbReference type="EMBL" id="JEME01000959">
    <property type="protein sequence ID" value="KYG08519.1"/>
    <property type="molecule type" value="Genomic_DNA"/>
</dbReference>
<organism evidence="1 2">
    <name type="scientific">Sorangium cellulosum</name>
    <name type="common">Polyangium cellulosum</name>
    <dbReference type="NCBI Taxonomy" id="56"/>
    <lineage>
        <taxon>Bacteria</taxon>
        <taxon>Pseudomonadati</taxon>
        <taxon>Myxococcota</taxon>
        <taxon>Polyangia</taxon>
        <taxon>Polyangiales</taxon>
        <taxon>Polyangiaceae</taxon>
        <taxon>Sorangium</taxon>
    </lineage>
</organism>
<gene>
    <name evidence="1" type="ORF">BE21_23225</name>
</gene>
<evidence type="ECO:0000313" key="1">
    <source>
        <dbReference type="EMBL" id="KYG08519.1"/>
    </source>
</evidence>
<dbReference type="AlphaFoldDB" id="A0A150TUZ5"/>